<proteinExistence type="inferred from homology"/>
<name>G0WEI6_NAUDC</name>
<comment type="similarity">
    <text evidence="2">Belongs to the MIP/aquaporin (TC 1.A.8) family.</text>
</comment>
<feature type="region of interest" description="Disordered" evidence="7">
    <location>
        <begin position="580"/>
        <end position="722"/>
    </location>
</feature>
<keyword evidence="5 8" id="KW-1133">Transmembrane helix</keyword>
<keyword evidence="3" id="KW-0813">Transport</keyword>
<feature type="compositionally biased region" description="Low complexity" evidence="7">
    <location>
        <begin position="16"/>
        <end position="29"/>
    </location>
</feature>
<evidence type="ECO:0000256" key="7">
    <source>
        <dbReference type="SAM" id="MobiDB-lite"/>
    </source>
</evidence>
<keyword evidence="4 8" id="KW-0812">Transmembrane</keyword>
<dbReference type="HOGENOM" id="CLU_027014_0_0_1"/>
<dbReference type="EMBL" id="HE580274">
    <property type="protein sequence ID" value="CCD26197.1"/>
    <property type="molecule type" value="Genomic_DNA"/>
</dbReference>
<dbReference type="GO" id="GO:0015254">
    <property type="term" value="F:glycerol channel activity"/>
    <property type="evidence" value="ECO:0007669"/>
    <property type="project" value="TreeGrafter"/>
</dbReference>
<dbReference type="STRING" id="1071378.G0WEI6"/>
<feature type="transmembrane region" description="Helical" evidence="8">
    <location>
        <begin position="336"/>
        <end position="357"/>
    </location>
</feature>
<organism evidence="9 10">
    <name type="scientific">Naumovozyma dairenensis (strain ATCC 10597 / BCRC 20456 / CBS 421 / NBRC 0211 / NRRL Y-12639)</name>
    <name type="common">Saccharomyces dairenensis</name>
    <dbReference type="NCBI Taxonomy" id="1071378"/>
    <lineage>
        <taxon>Eukaryota</taxon>
        <taxon>Fungi</taxon>
        <taxon>Dikarya</taxon>
        <taxon>Ascomycota</taxon>
        <taxon>Saccharomycotina</taxon>
        <taxon>Saccharomycetes</taxon>
        <taxon>Saccharomycetales</taxon>
        <taxon>Saccharomycetaceae</taxon>
        <taxon>Naumovozyma</taxon>
    </lineage>
</organism>
<dbReference type="OrthoDB" id="3222at2759"/>
<dbReference type="AlphaFoldDB" id="G0WEI6"/>
<evidence type="ECO:0000256" key="1">
    <source>
        <dbReference type="ARBA" id="ARBA00004141"/>
    </source>
</evidence>
<dbReference type="Pfam" id="PF00230">
    <property type="entry name" value="MIP"/>
    <property type="match status" value="1"/>
</dbReference>
<dbReference type="Proteomes" id="UP000000689">
    <property type="component" value="Chromosome 8"/>
</dbReference>
<dbReference type="Gene3D" id="1.20.1080.10">
    <property type="entry name" value="Glycerol uptake facilitator protein"/>
    <property type="match status" value="1"/>
</dbReference>
<feature type="compositionally biased region" description="Basic residues" evidence="7">
    <location>
        <begin position="639"/>
        <end position="648"/>
    </location>
</feature>
<evidence type="ECO:0000256" key="8">
    <source>
        <dbReference type="SAM" id="Phobius"/>
    </source>
</evidence>
<dbReference type="OMA" id="CAINMAR"/>
<dbReference type="KEGG" id="ndi:NDAI_0H00230"/>
<dbReference type="InterPro" id="IPR050363">
    <property type="entry name" value="MIP/Aquaporin"/>
</dbReference>
<dbReference type="RefSeq" id="XP_003671440.1">
    <property type="nucleotide sequence ID" value="XM_003671392.1"/>
</dbReference>
<reference evidence="9 10" key="1">
    <citation type="journal article" date="2011" name="Proc. Natl. Acad. Sci. U.S.A.">
        <title>Evolutionary erosion of yeast sex chromosomes by mating-type switching accidents.</title>
        <authorList>
            <person name="Gordon J.L."/>
            <person name="Armisen D."/>
            <person name="Proux-Wera E."/>
            <person name="Oheigeartaigh S.S."/>
            <person name="Byrne K.P."/>
            <person name="Wolfe K.H."/>
        </authorList>
    </citation>
    <scope>NUCLEOTIDE SEQUENCE [LARGE SCALE GENOMIC DNA]</scope>
    <source>
        <strain evidence="10">ATCC 10597 / BCRC 20456 / CBS 421 / NBRC 0211 / NRRL Y-12639</strain>
    </source>
</reference>
<feature type="compositionally biased region" description="Basic and acidic residues" evidence="7">
    <location>
        <begin position="621"/>
        <end position="630"/>
    </location>
</feature>
<feature type="transmembrane region" description="Helical" evidence="8">
    <location>
        <begin position="378"/>
        <end position="400"/>
    </location>
</feature>
<dbReference type="InterPro" id="IPR000425">
    <property type="entry name" value="MIP"/>
</dbReference>
<feature type="compositionally biased region" description="Low complexity" evidence="7">
    <location>
        <begin position="154"/>
        <end position="189"/>
    </location>
</feature>
<evidence type="ECO:0000256" key="3">
    <source>
        <dbReference type="ARBA" id="ARBA00022448"/>
    </source>
</evidence>
<feature type="transmembrane region" description="Helical" evidence="8">
    <location>
        <begin position="463"/>
        <end position="481"/>
    </location>
</feature>
<evidence type="ECO:0000313" key="9">
    <source>
        <dbReference type="EMBL" id="CCD26197.1"/>
    </source>
</evidence>
<protein>
    <submittedName>
        <fullName evidence="9">Uncharacterized protein</fullName>
    </submittedName>
</protein>
<evidence type="ECO:0000256" key="4">
    <source>
        <dbReference type="ARBA" id="ARBA00022692"/>
    </source>
</evidence>
<feature type="region of interest" description="Disordered" evidence="7">
    <location>
        <begin position="1"/>
        <end position="52"/>
    </location>
</feature>
<feature type="region of interest" description="Disordered" evidence="7">
    <location>
        <begin position="117"/>
        <end position="138"/>
    </location>
</feature>
<evidence type="ECO:0000313" key="10">
    <source>
        <dbReference type="Proteomes" id="UP000000689"/>
    </source>
</evidence>
<dbReference type="GO" id="GO:0015250">
    <property type="term" value="F:water channel activity"/>
    <property type="evidence" value="ECO:0007669"/>
    <property type="project" value="TreeGrafter"/>
</dbReference>
<feature type="transmembrane region" description="Helical" evidence="8">
    <location>
        <begin position="516"/>
        <end position="535"/>
    </location>
</feature>
<dbReference type="PANTHER" id="PTHR43829:SF9">
    <property type="entry name" value="AQUAPORIN-9"/>
    <property type="match status" value="1"/>
</dbReference>
<feature type="compositionally biased region" description="Low complexity" evidence="7">
    <location>
        <begin position="123"/>
        <end position="135"/>
    </location>
</feature>
<dbReference type="PRINTS" id="PR00783">
    <property type="entry name" value="MINTRINSICP"/>
</dbReference>
<feature type="compositionally biased region" description="Polar residues" evidence="7">
    <location>
        <begin position="1"/>
        <end position="15"/>
    </location>
</feature>
<dbReference type="eggNOG" id="KOG0224">
    <property type="taxonomic scope" value="Eukaryota"/>
</dbReference>
<feature type="transmembrane region" description="Helical" evidence="8">
    <location>
        <begin position="263"/>
        <end position="286"/>
    </location>
</feature>
<sequence length="722" mass="81023">MSSPNQAMNDFLTDSNNNNNNINRSNTNKNDSRDDVPINSNNGATRNDDYDYDYEMQDYRTPAQINRSNTTTSNRPTTNYIIPQYSMNMGQGMNSFPIQEVVPSSQMAISTGIETHHHHHFTDNNNNNPGDNSNTRILRPRGQTTVSTNIHNVNEFYNNNNNNPDNTSAIHSTSQSQSQQQRQERNSNTGHTSPTQLQQQQYNDPFPLYHDMNNNNEDEEPNVPMMVKPKTLYQNPQTPTVLPSTYHPINKWSAMKQSYLKEFLAEFLGTMVMILFGTAVCVQVNVSGKLQQNNFNDALYKLSSNNTINANTVETFQTLQNLVSSVSGGTFDDIPLGWGAAVVMGYFSAGGSAISGAHLNPSITLANLMYRGFPIKKLPYYIGGQMLGGFAGALILFIYYKKVLMYAYDDWWMNESVINMFVTVPKPFLSTARQFTSEFITTAALQAGIFALTDPYTCLSSDVFPLMLFILIFILNASMGVQTGCAINMARDLGPRLALYACGFDRKLLWESHHHYFWIPMVAPFVGALCGGLIYDVCIYQGHESPVNWPLALYKEYFLNIWFRRPGWKKRNRARATSDLSDFSYNNDDDEDEEEGNTTNDYESNGLNDSDSIMKNAEFTEETKRPKNDVSGKSILKGSKMKKTKSKISTKESNSISTDTNNHVQFRSVQRNGSRGYGGIPTILEEEDSIETASLGSSENQSLNFSEGSSGPFIDHNLSNNS</sequence>
<feature type="compositionally biased region" description="Acidic residues" evidence="7">
    <location>
        <begin position="587"/>
        <end position="596"/>
    </location>
</feature>
<feature type="compositionally biased region" description="Polar residues" evidence="7">
    <location>
        <begin position="659"/>
        <end position="673"/>
    </location>
</feature>
<feature type="compositionally biased region" description="Polar residues" evidence="7">
    <location>
        <begin position="691"/>
        <end position="709"/>
    </location>
</feature>
<dbReference type="PANTHER" id="PTHR43829">
    <property type="entry name" value="AQUAPORIN OR AQUAGLYCEROPORIN RELATED"/>
    <property type="match status" value="1"/>
</dbReference>
<dbReference type="NCBIfam" id="TIGR00861">
    <property type="entry name" value="MIP"/>
    <property type="match status" value="1"/>
</dbReference>
<dbReference type="InterPro" id="IPR023271">
    <property type="entry name" value="Aquaporin-like"/>
</dbReference>
<evidence type="ECO:0000256" key="5">
    <source>
        <dbReference type="ARBA" id="ARBA00022989"/>
    </source>
</evidence>
<feature type="region of interest" description="Disordered" evidence="7">
    <location>
        <begin position="154"/>
        <end position="198"/>
    </location>
</feature>
<dbReference type="SUPFAM" id="SSF81338">
    <property type="entry name" value="Aquaporin-like"/>
    <property type="match status" value="1"/>
</dbReference>
<dbReference type="GeneID" id="11495728"/>
<keyword evidence="10" id="KW-1185">Reference proteome</keyword>
<dbReference type="InterPro" id="IPR022357">
    <property type="entry name" value="MIP_CS"/>
</dbReference>
<accession>G0WEI6</accession>
<dbReference type="GO" id="GO:0005886">
    <property type="term" value="C:plasma membrane"/>
    <property type="evidence" value="ECO:0007669"/>
    <property type="project" value="TreeGrafter"/>
</dbReference>
<dbReference type="PROSITE" id="PS00221">
    <property type="entry name" value="MIP"/>
    <property type="match status" value="1"/>
</dbReference>
<keyword evidence="6 8" id="KW-0472">Membrane</keyword>
<evidence type="ECO:0000256" key="2">
    <source>
        <dbReference type="ARBA" id="ARBA00006175"/>
    </source>
</evidence>
<comment type="subcellular location">
    <subcellularLocation>
        <location evidence="1">Membrane</location>
        <topology evidence="1">Multi-pass membrane protein</topology>
    </subcellularLocation>
</comment>
<dbReference type="CDD" id="cd00333">
    <property type="entry name" value="MIP"/>
    <property type="match status" value="1"/>
</dbReference>
<gene>
    <name evidence="9" type="primary">NDAI0H00230</name>
    <name evidence="9" type="ordered locus">NDAI_0H00230</name>
</gene>
<evidence type="ECO:0000256" key="6">
    <source>
        <dbReference type="ARBA" id="ARBA00023136"/>
    </source>
</evidence>